<evidence type="ECO:0000313" key="1">
    <source>
        <dbReference type="EMBL" id="KAF9470605.1"/>
    </source>
</evidence>
<organism evidence="1 2">
    <name type="scientific">Pholiota conissans</name>
    <dbReference type="NCBI Taxonomy" id="109636"/>
    <lineage>
        <taxon>Eukaryota</taxon>
        <taxon>Fungi</taxon>
        <taxon>Dikarya</taxon>
        <taxon>Basidiomycota</taxon>
        <taxon>Agaricomycotina</taxon>
        <taxon>Agaricomycetes</taxon>
        <taxon>Agaricomycetidae</taxon>
        <taxon>Agaricales</taxon>
        <taxon>Agaricineae</taxon>
        <taxon>Strophariaceae</taxon>
        <taxon>Pholiota</taxon>
    </lineage>
</organism>
<dbReference type="AlphaFoldDB" id="A0A9P6CQW9"/>
<reference evidence="1" key="1">
    <citation type="submission" date="2020-11" db="EMBL/GenBank/DDBJ databases">
        <authorList>
            <consortium name="DOE Joint Genome Institute"/>
            <person name="Ahrendt S."/>
            <person name="Riley R."/>
            <person name="Andreopoulos W."/>
            <person name="Labutti K."/>
            <person name="Pangilinan J."/>
            <person name="Ruiz-Duenas F.J."/>
            <person name="Barrasa J.M."/>
            <person name="Sanchez-Garcia M."/>
            <person name="Camarero S."/>
            <person name="Miyauchi S."/>
            <person name="Serrano A."/>
            <person name="Linde D."/>
            <person name="Babiker R."/>
            <person name="Drula E."/>
            <person name="Ayuso-Fernandez I."/>
            <person name="Pacheco R."/>
            <person name="Padilla G."/>
            <person name="Ferreira P."/>
            <person name="Barriuso J."/>
            <person name="Kellner H."/>
            <person name="Castanera R."/>
            <person name="Alfaro M."/>
            <person name="Ramirez L."/>
            <person name="Pisabarro A.G."/>
            <person name="Kuo A."/>
            <person name="Tritt A."/>
            <person name="Lipzen A."/>
            <person name="He G."/>
            <person name="Yan M."/>
            <person name="Ng V."/>
            <person name="Cullen D."/>
            <person name="Martin F."/>
            <person name="Rosso M.-N."/>
            <person name="Henrissat B."/>
            <person name="Hibbett D."/>
            <person name="Martinez A.T."/>
            <person name="Grigoriev I.V."/>
        </authorList>
    </citation>
    <scope>NUCLEOTIDE SEQUENCE</scope>
    <source>
        <strain evidence="1">CIRM-BRFM 674</strain>
    </source>
</reference>
<accession>A0A9P6CQW9</accession>
<comment type="caution">
    <text evidence="1">The sequence shown here is derived from an EMBL/GenBank/DDBJ whole genome shotgun (WGS) entry which is preliminary data.</text>
</comment>
<evidence type="ECO:0000313" key="2">
    <source>
        <dbReference type="Proteomes" id="UP000807469"/>
    </source>
</evidence>
<sequence>MSSHIPRPPSVAYRLDTFVHIHRQRNPLEIHTSLLELEVYLRSSLRSGHTPTMSLLSSNSAPHPTYPVPRVCIAFIHASSAVFEHSVLLCVFP</sequence>
<dbReference type="Proteomes" id="UP000807469">
    <property type="component" value="Unassembled WGS sequence"/>
</dbReference>
<gene>
    <name evidence="1" type="ORF">BDN70DRAFT_888934</name>
</gene>
<name>A0A9P6CQW9_9AGAR</name>
<protein>
    <submittedName>
        <fullName evidence="1">Uncharacterized protein</fullName>
    </submittedName>
</protein>
<dbReference type="EMBL" id="MU155911">
    <property type="protein sequence ID" value="KAF9470605.1"/>
    <property type="molecule type" value="Genomic_DNA"/>
</dbReference>
<proteinExistence type="predicted"/>
<keyword evidence="2" id="KW-1185">Reference proteome</keyword>